<reference evidence="1 2" key="1">
    <citation type="submission" date="2019-10" db="EMBL/GenBank/DDBJ databases">
        <title>Genomic and transcriptomic insights into the perfect genentic adaptation of a filamentous nitrogen-fixing cyanobacterium to rice fields.</title>
        <authorList>
            <person name="Chen Z."/>
        </authorList>
    </citation>
    <scope>NUCLEOTIDE SEQUENCE [LARGE SCALE GENOMIC DNA]</scope>
    <source>
        <strain evidence="1">CCNUC1</strain>
    </source>
</reference>
<dbReference type="KEGG" id="nsh:GXM_06654"/>
<proteinExistence type="predicted"/>
<name>A0A5P8W928_9NOSO</name>
<evidence type="ECO:0000313" key="1">
    <source>
        <dbReference type="EMBL" id="QFS49160.1"/>
    </source>
</evidence>
<sequence>MVTLTSRIILGKTATPAIASNYPIFRKYLRYQMVNYYTA</sequence>
<gene>
    <name evidence="1" type="ORF">GXM_06654</name>
</gene>
<protein>
    <submittedName>
        <fullName evidence="1">Uncharacterized protein</fullName>
    </submittedName>
</protein>
<keyword evidence="2" id="KW-1185">Reference proteome</keyword>
<evidence type="ECO:0000313" key="2">
    <source>
        <dbReference type="Proteomes" id="UP000326678"/>
    </source>
</evidence>
<dbReference type="AlphaFoldDB" id="A0A5P8W928"/>
<organism evidence="1 2">
    <name type="scientific">Nostoc sphaeroides CCNUC1</name>
    <dbReference type="NCBI Taxonomy" id="2653204"/>
    <lineage>
        <taxon>Bacteria</taxon>
        <taxon>Bacillati</taxon>
        <taxon>Cyanobacteriota</taxon>
        <taxon>Cyanophyceae</taxon>
        <taxon>Nostocales</taxon>
        <taxon>Nostocaceae</taxon>
        <taxon>Nostoc</taxon>
    </lineage>
</organism>
<dbReference type="EMBL" id="CP045226">
    <property type="protein sequence ID" value="QFS49160.1"/>
    <property type="molecule type" value="Genomic_DNA"/>
</dbReference>
<accession>A0A5P8W928</accession>
<dbReference type="Proteomes" id="UP000326678">
    <property type="component" value="Chromosome Gxm1"/>
</dbReference>